<proteinExistence type="predicted"/>
<dbReference type="InterPro" id="IPR003018">
    <property type="entry name" value="GAF"/>
</dbReference>
<dbReference type="SUPFAM" id="SSF55781">
    <property type="entry name" value="GAF domain-like"/>
    <property type="match status" value="1"/>
</dbReference>
<sequence length="143" mass="15416">MNTVESAIAACIDQLQIDTNSDFAILGMMDSSGRRLRWSRSAGRTSERTNLVEQKATAGLSGKAIRSGRQAAANTAMSDRERFKLGEPILLTEQLRIAVSVPIAINNKISGVVLIGRRSDSSYLADELNQATHAAIELASLLE</sequence>
<keyword evidence="3" id="KW-1185">Reference proteome</keyword>
<dbReference type="AlphaFoldDB" id="A0A7W5G8W8"/>
<accession>A0A7W5G8W8</accession>
<reference evidence="2 3" key="1">
    <citation type="submission" date="2020-08" db="EMBL/GenBank/DDBJ databases">
        <title>Genomic Encyclopedia of Type Strains, Phase III (KMG-III): the genomes of soil and plant-associated and newly described type strains.</title>
        <authorList>
            <person name="Whitman W."/>
        </authorList>
    </citation>
    <scope>NUCLEOTIDE SEQUENCE [LARGE SCALE GENOMIC DNA]</scope>
    <source>
        <strain evidence="2 3">CECT 8234</strain>
    </source>
</reference>
<organism evidence="2 3">
    <name type="scientific">Paenibacillus endophyticus</name>
    <dbReference type="NCBI Taxonomy" id="1294268"/>
    <lineage>
        <taxon>Bacteria</taxon>
        <taxon>Bacillati</taxon>
        <taxon>Bacillota</taxon>
        <taxon>Bacilli</taxon>
        <taxon>Bacillales</taxon>
        <taxon>Paenibacillaceae</taxon>
        <taxon>Paenibacillus</taxon>
    </lineage>
</organism>
<dbReference type="Proteomes" id="UP000518605">
    <property type="component" value="Unassembled WGS sequence"/>
</dbReference>
<evidence type="ECO:0000313" key="3">
    <source>
        <dbReference type="Proteomes" id="UP000518605"/>
    </source>
</evidence>
<dbReference type="EMBL" id="JACHXW010000002">
    <property type="protein sequence ID" value="MBB3150713.1"/>
    <property type="molecule type" value="Genomic_DNA"/>
</dbReference>
<evidence type="ECO:0000259" key="1">
    <source>
        <dbReference type="Pfam" id="PF13185"/>
    </source>
</evidence>
<gene>
    <name evidence="2" type="ORF">FHS16_000747</name>
</gene>
<dbReference type="InterPro" id="IPR029016">
    <property type="entry name" value="GAF-like_dom_sf"/>
</dbReference>
<comment type="caution">
    <text evidence="2">The sequence shown here is derived from an EMBL/GenBank/DDBJ whole genome shotgun (WGS) entry which is preliminary data.</text>
</comment>
<protein>
    <submittedName>
        <fullName evidence="2">Nitrogen regulatory protein A</fullName>
    </submittedName>
</protein>
<name>A0A7W5G8W8_9BACL</name>
<feature type="domain" description="GAF" evidence="1">
    <location>
        <begin position="4"/>
        <end position="140"/>
    </location>
</feature>
<dbReference type="Pfam" id="PF13185">
    <property type="entry name" value="GAF_2"/>
    <property type="match status" value="1"/>
</dbReference>
<dbReference type="RefSeq" id="WP_183558983.1">
    <property type="nucleotide sequence ID" value="NZ_CBCSLB010000004.1"/>
</dbReference>
<dbReference type="Gene3D" id="3.30.450.40">
    <property type="match status" value="1"/>
</dbReference>
<evidence type="ECO:0000313" key="2">
    <source>
        <dbReference type="EMBL" id="MBB3150713.1"/>
    </source>
</evidence>